<proteinExistence type="predicted"/>
<name>A0A9P7CB65_RHIOR</name>
<protein>
    <submittedName>
        <fullName evidence="1">Uncharacterized protein</fullName>
    </submittedName>
</protein>
<dbReference type="AlphaFoldDB" id="A0A9P7CB65"/>
<reference evidence="1" key="1">
    <citation type="journal article" date="2020" name="Microb. Genom.">
        <title>Genetic diversity of clinical and environmental Mucorales isolates obtained from an investigation of mucormycosis cases among solid organ transplant recipients.</title>
        <authorList>
            <person name="Nguyen M.H."/>
            <person name="Kaul D."/>
            <person name="Muto C."/>
            <person name="Cheng S.J."/>
            <person name="Richter R.A."/>
            <person name="Bruno V.M."/>
            <person name="Liu G."/>
            <person name="Beyhan S."/>
            <person name="Sundermann A.J."/>
            <person name="Mounaud S."/>
            <person name="Pasculle A.W."/>
            <person name="Nierman W.C."/>
            <person name="Driscoll E."/>
            <person name="Cumbie R."/>
            <person name="Clancy C.J."/>
            <person name="Dupont C.L."/>
        </authorList>
    </citation>
    <scope>NUCLEOTIDE SEQUENCE</scope>
    <source>
        <strain evidence="1">GL16</strain>
    </source>
</reference>
<accession>A0A9P7CB65</accession>
<organism evidence="1 2">
    <name type="scientific">Rhizopus oryzae</name>
    <name type="common">Mucormycosis agent</name>
    <name type="synonym">Rhizopus arrhizus var. delemar</name>
    <dbReference type="NCBI Taxonomy" id="64495"/>
    <lineage>
        <taxon>Eukaryota</taxon>
        <taxon>Fungi</taxon>
        <taxon>Fungi incertae sedis</taxon>
        <taxon>Mucoromycota</taxon>
        <taxon>Mucoromycotina</taxon>
        <taxon>Mucoromycetes</taxon>
        <taxon>Mucorales</taxon>
        <taxon>Mucorineae</taxon>
        <taxon>Rhizopodaceae</taxon>
        <taxon>Rhizopus</taxon>
    </lineage>
</organism>
<gene>
    <name evidence="1" type="ORF">G6F51_005615</name>
</gene>
<comment type="caution">
    <text evidence="1">The sequence shown here is derived from an EMBL/GenBank/DDBJ whole genome shotgun (WGS) entry which is preliminary data.</text>
</comment>
<dbReference type="Proteomes" id="UP000717996">
    <property type="component" value="Unassembled WGS sequence"/>
</dbReference>
<dbReference type="EMBL" id="JAANIT010000700">
    <property type="protein sequence ID" value="KAG1545193.1"/>
    <property type="molecule type" value="Genomic_DNA"/>
</dbReference>
<sequence>MFFRTSIHQMAPAIVKQTANVSVKFTAMTVRKVWTHAAANTYSTSGSMVKCLIVFRSPHSAAAGVGALEDFLPRTAWFPA</sequence>
<evidence type="ECO:0000313" key="1">
    <source>
        <dbReference type="EMBL" id="KAG1545193.1"/>
    </source>
</evidence>
<evidence type="ECO:0000313" key="2">
    <source>
        <dbReference type="Proteomes" id="UP000717996"/>
    </source>
</evidence>